<evidence type="ECO:0000313" key="4">
    <source>
        <dbReference type="EMBL" id="MEE2024547.1"/>
    </source>
</evidence>
<keyword evidence="1" id="KW-0175">Coiled coil</keyword>
<gene>
    <name evidence="4" type="ORF">QWF21_09840</name>
</gene>
<feature type="region of interest" description="Disordered" evidence="2">
    <location>
        <begin position="373"/>
        <end position="405"/>
    </location>
</feature>
<evidence type="ECO:0000256" key="2">
    <source>
        <dbReference type="SAM" id="MobiDB-lite"/>
    </source>
</evidence>
<feature type="compositionally biased region" description="Acidic residues" evidence="2">
    <location>
        <begin position="542"/>
        <end position="561"/>
    </location>
</feature>
<feature type="compositionally biased region" description="Acidic residues" evidence="2">
    <location>
        <begin position="661"/>
        <end position="686"/>
    </location>
</feature>
<dbReference type="EMBL" id="JAUGZK010000006">
    <property type="protein sequence ID" value="MEE2024547.1"/>
    <property type="molecule type" value="Genomic_DNA"/>
</dbReference>
<reference evidence="4 5" key="1">
    <citation type="submission" date="2023-06" db="EMBL/GenBank/DDBJ databases">
        <title>Alkalimonas sp., MEB004 an alkaliphilic bacterium isolated from Lonar Lake, India.</title>
        <authorList>
            <person name="Joshi A."/>
            <person name="Thite S."/>
        </authorList>
    </citation>
    <scope>NUCLEOTIDE SEQUENCE [LARGE SCALE GENOMIC DNA]</scope>
    <source>
        <strain evidence="4 5">MEB004</strain>
    </source>
</reference>
<feature type="region of interest" description="Disordered" evidence="2">
    <location>
        <begin position="111"/>
        <end position="141"/>
    </location>
</feature>
<dbReference type="Gene3D" id="1.20.58.2200">
    <property type="match status" value="1"/>
</dbReference>
<dbReference type="NCBIfam" id="TIGR03505">
    <property type="entry name" value="FimV_core"/>
    <property type="match status" value="1"/>
</dbReference>
<proteinExistence type="predicted"/>
<dbReference type="InterPro" id="IPR020012">
    <property type="entry name" value="LysM_FimV"/>
</dbReference>
<dbReference type="RefSeq" id="WP_330087878.1">
    <property type="nucleotide sequence ID" value="NZ_JAUGZK010000006.1"/>
</dbReference>
<keyword evidence="5" id="KW-1185">Reference proteome</keyword>
<feature type="region of interest" description="Disordered" evidence="2">
    <location>
        <begin position="282"/>
        <end position="301"/>
    </location>
</feature>
<organism evidence="4 5">
    <name type="scientific">Alkalimonas mucilaginosa</name>
    <dbReference type="NCBI Taxonomy" id="3057676"/>
    <lineage>
        <taxon>Bacteria</taxon>
        <taxon>Pseudomonadati</taxon>
        <taxon>Pseudomonadota</taxon>
        <taxon>Gammaproteobacteria</taxon>
        <taxon>Alkalimonas</taxon>
    </lineage>
</organism>
<feature type="compositionally biased region" description="Acidic residues" evidence="2">
    <location>
        <begin position="595"/>
        <end position="611"/>
    </location>
</feature>
<feature type="signal peptide" evidence="3">
    <location>
        <begin position="1"/>
        <end position="21"/>
    </location>
</feature>
<feature type="compositionally biased region" description="Acidic residues" evidence="2">
    <location>
        <begin position="385"/>
        <end position="396"/>
    </location>
</feature>
<feature type="coiled-coil region" evidence="1">
    <location>
        <begin position="142"/>
        <end position="215"/>
    </location>
</feature>
<feature type="region of interest" description="Disordered" evidence="2">
    <location>
        <begin position="526"/>
        <end position="686"/>
    </location>
</feature>
<sequence length="841" mass="93222">MQLWRILFLICLVNISTLAVASDGGTSIRGPRATDQQSRLQQLGPITPTDTLWRLAQQVQPEGTDMYQVMYALYLKNPHAFLDNNFNHLRTGAMLEVPNLREIRAVDPAVARQKSSADDESWARRMRAARQTAAEPAAEAPSQQLQQAVERLEQEQQQQLQQLRHRFGESMLLVESIMEDNQSLKHSLGSLQQQLDALKEQMAQDAEMQRELEQMVRLQAEWMAQQQAQLEADAERGFAASWQQLAANPAFWVLSASVPALGVLLGLLFWIKRRSKRAEATIEAATSEPKTAANYQSPLPEVDDNLDIDDSLFSLDDSLLDDAFNEEMDDSPVDLTDDLLDDEVLLDDSSIQEDSLFDDDDALLDDDSLLDTDLSSDTASAGTTELDEADASDAFDPDNILSGSDLDSLFAESDETESVLDDTSDELEDELLEEIELDIPEDEQELMTDQELTAGIDTELETDQEQPEIEGLAEDLVSDTDFSPEQELSADLTDLLADEPTETADTELVQFNSTELDAFAESLVEESLEQELDEQTMPPEQELAEELSTDAFDEDMNDADIDALLADSSTSDSSDELEEQQLEAATEAEYLNDYADLEDDFPSDVPVEPEQEAPNLTEQDDNSVQPPSAASLSVENPSEVLEQYPELELSAEEPASGSDTSEAEYTADGDFDDAILAEQEPAEDMSEDAIEGIQLDDDDTTDFDQLLSELEQMAERVSEHEDGTPDVTEPLTDEATATERLVSDDDFQDIDQLLAQAADKSLQPQEPEFDTELEDEPQGPGLDAVAGLDDEYAAQLDLIHAYLEMDDVESAEQVIKEVMNSDAPEAIKQEVSQLHPNTKKD</sequence>
<evidence type="ECO:0000256" key="3">
    <source>
        <dbReference type="SAM" id="SignalP"/>
    </source>
</evidence>
<feature type="compositionally biased region" description="Polar residues" evidence="2">
    <location>
        <begin position="614"/>
        <end position="636"/>
    </location>
</feature>
<dbReference type="Proteomes" id="UP001339167">
    <property type="component" value="Unassembled WGS sequence"/>
</dbReference>
<feature type="compositionally biased region" description="Low complexity" evidence="2">
    <location>
        <begin position="129"/>
        <end position="141"/>
    </location>
</feature>
<feature type="compositionally biased region" description="Acidic residues" evidence="2">
    <location>
        <begin position="767"/>
        <end position="777"/>
    </location>
</feature>
<dbReference type="InterPro" id="IPR038440">
    <property type="entry name" value="FimV_C_sf"/>
</dbReference>
<name>A0ABU7JFZ1_9GAMM</name>
<accession>A0ABU7JFZ1</accession>
<feature type="chain" id="PRO_5047220696" evidence="3">
    <location>
        <begin position="22"/>
        <end position="841"/>
    </location>
</feature>
<feature type="compositionally biased region" description="Low complexity" evidence="2">
    <location>
        <begin position="562"/>
        <end position="572"/>
    </location>
</feature>
<comment type="caution">
    <text evidence="4">The sequence shown here is derived from an EMBL/GenBank/DDBJ whole genome shotgun (WGS) entry which is preliminary data.</text>
</comment>
<keyword evidence="3" id="KW-0732">Signal</keyword>
<evidence type="ECO:0000256" key="1">
    <source>
        <dbReference type="SAM" id="Coils"/>
    </source>
</evidence>
<evidence type="ECO:0000313" key="5">
    <source>
        <dbReference type="Proteomes" id="UP001339167"/>
    </source>
</evidence>
<protein>
    <submittedName>
        <fullName evidence="4">FimV/HubP family polar landmark protein</fullName>
    </submittedName>
</protein>
<feature type="region of interest" description="Disordered" evidence="2">
    <location>
        <begin position="757"/>
        <end position="785"/>
    </location>
</feature>